<dbReference type="Proteomes" id="UP000755585">
    <property type="component" value="Unassembled WGS sequence"/>
</dbReference>
<gene>
    <name evidence="1" type="ORF">JOF29_001281</name>
</gene>
<evidence type="ECO:0000313" key="2">
    <source>
        <dbReference type="Proteomes" id="UP000755585"/>
    </source>
</evidence>
<dbReference type="RefSeq" id="WP_209693282.1">
    <property type="nucleotide sequence ID" value="NZ_BAAAVU010000027.1"/>
</dbReference>
<comment type="caution">
    <text evidence="1">The sequence shown here is derived from an EMBL/GenBank/DDBJ whole genome shotgun (WGS) entry which is preliminary data.</text>
</comment>
<dbReference type="EMBL" id="JAGINT010000001">
    <property type="protein sequence ID" value="MBP2350198.1"/>
    <property type="molecule type" value="Genomic_DNA"/>
</dbReference>
<protein>
    <submittedName>
        <fullName evidence="1">Uncharacterized protein</fullName>
    </submittedName>
</protein>
<name>A0ABS4UEX0_9ACTN</name>
<sequence length="47" mass="5289">MAEQGERLLRRSHVMGYGGYGGRLERVRRRSHVMGYGGTGVRVRRAG</sequence>
<evidence type="ECO:0000313" key="1">
    <source>
        <dbReference type="EMBL" id="MBP2350198.1"/>
    </source>
</evidence>
<keyword evidence="2" id="KW-1185">Reference proteome</keyword>
<organism evidence="1 2">
    <name type="scientific">Kribbella aluminosa</name>
    <dbReference type="NCBI Taxonomy" id="416017"/>
    <lineage>
        <taxon>Bacteria</taxon>
        <taxon>Bacillati</taxon>
        <taxon>Actinomycetota</taxon>
        <taxon>Actinomycetes</taxon>
        <taxon>Propionibacteriales</taxon>
        <taxon>Kribbellaceae</taxon>
        <taxon>Kribbella</taxon>
    </lineage>
</organism>
<accession>A0ABS4UEX0</accession>
<proteinExistence type="predicted"/>
<reference evidence="1 2" key="1">
    <citation type="submission" date="2021-03" db="EMBL/GenBank/DDBJ databases">
        <title>Sequencing the genomes of 1000 actinobacteria strains.</title>
        <authorList>
            <person name="Klenk H.-P."/>
        </authorList>
    </citation>
    <scope>NUCLEOTIDE SEQUENCE [LARGE SCALE GENOMIC DNA]</scope>
    <source>
        <strain evidence="1 2">DSM 18824</strain>
    </source>
</reference>